<dbReference type="InterPro" id="IPR005828">
    <property type="entry name" value="MFS_sugar_transport-like"/>
</dbReference>
<feature type="transmembrane region" description="Helical" evidence="5">
    <location>
        <begin position="129"/>
        <end position="146"/>
    </location>
</feature>
<feature type="transmembrane region" description="Helical" evidence="5">
    <location>
        <begin position="20"/>
        <end position="41"/>
    </location>
</feature>
<dbReference type="SUPFAM" id="SSF103473">
    <property type="entry name" value="MFS general substrate transporter"/>
    <property type="match status" value="2"/>
</dbReference>
<sequence>MRDLDHITSFLGFWWPFLRLVFFSLAFSILPNGFVGIYIVFVGDTPPHDCLVPEESNISTGWRNVPQEGCLDGWKYSKDVYQSTIVTEWDLVCENEYKVPLTTSIHYAGAFIGTLLSGQMSERVGKRPTLFVMMAVQTLTTFAQIFSPSWEAFTAIFFFIGFGSISNYLIVYVLGYGRVEEAEAILRDAGRMNKVPVPDAIFTPAEVEVPARPSSPCSSSGSALDTCVNLSGLAIFLEMVGKFGITAAFCVVYVVTSELFPTVVRNTVMGICSMAARIASILSTFIIYLGGSAARL</sequence>
<dbReference type="Gene3D" id="1.20.1250.20">
    <property type="entry name" value="MFS general substrate transporter like domains"/>
    <property type="match status" value="2"/>
</dbReference>
<evidence type="ECO:0000256" key="3">
    <source>
        <dbReference type="ARBA" id="ARBA00022989"/>
    </source>
</evidence>
<feature type="transmembrane region" description="Helical" evidence="5">
    <location>
        <begin position="268"/>
        <end position="290"/>
    </location>
</feature>
<name>A0ABD1KTR9_9TELE</name>
<dbReference type="InterPro" id="IPR036259">
    <property type="entry name" value="MFS_trans_sf"/>
</dbReference>
<evidence type="ECO:0000313" key="6">
    <source>
        <dbReference type="EMBL" id="KAL2102559.1"/>
    </source>
</evidence>
<accession>A0ABD1KTR9</accession>
<evidence type="ECO:0000256" key="2">
    <source>
        <dbReference type="ARBA" id="ARBA00022692"/>
    </source>
</evidence>
<organism evidence="6 7">
    <name type="scientific">Coilia grayii</name>
    <name type="common">Gray's grenadier anchovy</name>
    <dbReference type="NCBI Taxonomy" id="363190"/>
    <lineage>
        <taxon>Eukaryota</taxon>
        <taxon>Metazoa</taxon>
        <taxon>Chordata</taxon>
        <taxon>Craniata</taxon>
        <taxon>Vertebrata</taxon>
        <taxon>Euteleostomi</taxon>
        <taxon>Actinopterygii</taxon>
        <taxon>Neopterygii</taxon>
        <taxon>Teleostei</taxon>
        <taxon>Clupei</taxon>
        <taxon>Clupeiformes</taxon>
        <taxon>Clupeoidei</taxon>
        <taxon>Engraulidae</taxon>
        <taxon>Coilinae</taxon>
        <taxon>Coilia</taxon>
    </lineage>
</organism>
<dbReference type="EMBL" id="JBHFQA010000002">
    <property type="protein sequence ID" value="KAL2102559.1"/>
    <property type="molecule type" value="Genomic_DNA"/>
</dbReference>
<dbReference type="GO" id="GO:0016020">
    <property type="term" value="C:membrane"/>
    <property type="evidence" value="ECO:0007669"/>
    <property type="project" value="UniProtKB-SubCell"/>
</dbReference>
<dbReference type="AlphaFoldDB" id="A0ABD1KTR9"/>
<evidence type="ECO:0000256" key="5">
    <source>
        <dbReference type="SAM" id="Phobius"/>
    </source>
</evidence>
<evidence type="ECO:0000256" key="1">
    <source>
        <dbReference type="ARBA" id="ARBA00004141"/>
    </source>
</evidence>
<evidence type="ECO:0000313" key="7">
    <source>
        <dbReference type="Proteomes" id="UP001591681"/>
    </source>
</evidence>
<reference evidence="6 7" key="1">
    <citation type="submission" date="2024-09" db="EMBL/GenBank/DDBJ databases">
        <title>A chromosome-level genome assembly of Gray's grenadier anchovy, Coilia grayii.</title>
        <authorList>
            <person name="Fu Z."/>
        </authorList>
    </citation>
    <scope>NUCLEOTIDE SEQUENCE [LARGE SCALE GENOMIC DNA]</scope>
    <source>
        <strain evidence="6">G4</strain>
        <tissue evidence="6">Muscle</tissue>
    </source>
</reference>
<protein>
    <submittedName>
        <fullName evidence="6">Uncharacterized protein</fullName>
    </submittedName>
</protein>
<keyword evidence="3 5" id="KW-1133">Transmembrane helix</keyword>
<keyword evidence="4 5" id="KW-0472">Membrane</keyword>
<dbReference type="Proteomes" id="UP001591681">
    <property type="component" value="Unassembled WGS sequence"/>
</dbReference>
<feature type="transmembrane region" description="Helical" evidence="5">
    <location>
        <begin position="152"/>
        <end position="174"/>
    </location>
</feature>
<evidence type="ECO:0000256" key="4">
    <source>
        <dbReference type="ARBA" id="ARBA00023136"/>
    </source>
</evidence>
<keyword evidence="2 5" id="KW-0812">Transmembrane</keyword>
<comment type="caution">
    <text evidence="6">The sequence shown here is derived from an EMBL/GenBank/DDBJ whole genome shotgun (WGS) entry which is preliminary data.</text>
</comment>
<feature type="transmembrane region" description="Helical" evidence="5">
    <location>
        <begin position="233"/>
        <end position="256"/>
    </location>
</feature>
<comment type="subcellular location">
    <subcellularLocation>
        <location evidence="1">Membrane</location>
        <topology evidence="1">Multi-pass membrane protein</topology>
    </subcellularLocation>
</comment>
<proteinExistence type="predicted"/>
<dbReference type="Pfam" id="PF00083">
    <property type="entry name" value="Sugar_tr"/>
    <property type="match status" value="1"/>
</dbReference>
<dbReference type="PANTHER" id="PTHR24064">
    <property type="entry name" value="SOLUTE CARRIER FAMILY 22 MEMBER"/>
    <property type="match status" value="1"/>
</dbReference>
<gene>
    <name evidence="6" type="ORF">ACEWY4_001727</name>
</gene>
<keyword evidence="7" id="KW-1185">Reference proteome</keyword>